<dbReference type="GO" id="GO:0006571">
    <property type="term" value="P:tyrosine biosynthetic process"/>
    <property type="evidence" value="ECO:0007669"/>
    <property type="project" value="TreeGrafter"/>
</dbReference>
<evidence type="ECO:0000256" key="3">
    <source>
        <dbReference type="ARBA" id="ARBA00007441"/>
    </source>
</evidence>
<dbReference type="InterPro" id="IPR050859">
    <property type="entry name" value="Class-I_PLP-dep_aminotransf"/>
</dbReference>
<dbReference type="Gene3D" id="3.40.640.10">
    <property type="entry name" value="Type I PLP-dependent aspartate aminotransferase-like (Major domain)"/>
    <property type="match status" value="1"/>
</dbReference>
<evidence type="ECO:0000313" key="11">
    <source>
        <dbReference type="EMBL" id="KAF7548373.1"/>
    </source>
</evidence>
<evidence type="ECO:0000256" key="9">
    <source>
        <dbReference type="ARBA" id="ARBA00067014"/>
    </source>
</evidence>
<comment type="cofactor">
    <cofactor evidence="1">
        <name>pyridoxal 5'-phosphate</name>
        <dbReference type="ChEBI" id="CHEBI:597326"/>
    </cofactor>
</comment>
<dbReference type="GO" id="GO:0047536">
    <property type="term" value="F:2-aminoadipate transaminase activity"/>
    <property type="evidence" value="ECO:0007669"/>
    <property type="project" value="TreeGrafter"/>
</dbReference>
<dbReference type="GO" id="GO:0005737">
    <property type="term" value="C:cytoplasm"/>
    <property type="evidence" value="ECO:0007669"/>
    <property type="project" value="UniProtKB-SubCell"/>
</dbReference>
<evidence type="ECO:0000256" key="5">
    <source>
        <dbReference type="ARBA" id="ARBA00022576"/>
    </source>
</evidence>
<comment type="caution">
    <text evidence="11">The sequence shown here is derived from an EMBL/GenBank/DDBJ whole genome shotgun (WGS) entry which is preliminary data.</text>
</comment>
<protein>
    <recommendedName>
        <fullName evidence="9">aromatic-amino-acid transaminase</fullName>
        <ecNumber evidence="9">2.6.1.57</ecNumber>
    </recommendedName>
</protein>
<keyword evidence="12" id="KW-1185">Reference proteome</keyword>
<keyword evidence="7" id="KW-0663">Pyridoxal phosphate</keyword>
<dbReference type="InterPro" id="IPR004839">
    <property type="entry name" value="Aminotransferase_I/II_large"/>
</dbReference>
<evidence type="ECO:0000256" key="7">
    <source>
        <dbReference type="ARBA" id="ARBA00022898"/>
    </source>
</evidence>
<dbReference type="CDD" id="cd00609">
    <property type="entry name" value="AAT_like"/>
    <property type="match status" value="1"/>
</dbReference>
<dbReference type="PANTHER" id="PTHR42790:SF21">
    <property type="entry name" value="AROMATIC_AMINOADIPATE AMINOTRANSFERASE 1"/>
    <property type="match status" value="1"/>
</dbReference>
<evidence type="ECO:0000313" key="12">
    <source>
        <dbReference type="Proteomes" id="UP000722485"/>
    </source>
</evidence>
<dbReference type="PANTHER" id="PTHR42790">
    <property type="entry name" value="AMINOTRANSFERASE"/>
    <property type="match status" value="1"/>
</dbReference>
<proteinExistence type="inferred from homology"/>
<reference evidence="11" key="1">
    <citation type="submission" date="2020-03" db="EMBL/GenBank/DDBJ databases">
        <title>Draft Genome Sequence of Cylindrodendrum hubeiense.</title>
        <authorList>
            <person name="Buettner E."/>
            <person name="Kellner H."/>
        </authorList>
    </citation>
    <scope>NUCLEOTIDE SEQUENCE</scope>
    <source>
        <strain evidence="11">IHI 201604</strain>
    </source>
</reference>
<evidence type="ECO:0000259" key="10">
    <source>
        <dbReference type="Pfam" id="PF00155"/>
    </source>
</evidence>
<name>A0A9P5H3J4_9HYPO</name>
<evidence type="ECO:0000256" key="2">
    <source>
        <dbReference type="ARBA" id="ARBA00004496"/>
    </source>
</evidence>
<keyword evidence="6" id="KW-0808">Transferase</keyword>
<dbReference type="EC" id="2.6.1.57" evidence="9"/>
<comment type="catalytic activity">
    <reaction evidence="8">
        <text>an aromatic L-alpha-amino acid + 2-oxoglutarate = an aromatic oxo-acid + L-glutamate</text>
        <dbReference type="Rhea" id="RHEA:17533"/>
        <dbReference type="ChEBI" id="CHEBI:16810"/>
        <dbReference type="ChEBI" id="CHEBI:29985"/>
        <dbReference type="ChEBI" id="CHEBI:73309"/>
        <dbReference type="ChEBI" id="CHEBI:84824"/>
        <dbReference type="EC" id="2.6.1.57"/>
    </reaction>
</comment>
<organism evidence="11 12">
    <name type="scientific">Cylindrodendrum hubeiense</name>
    <dbReference type="NCBI Taxonomy" id="595255"/>
    <lineage>
        <taxon>Eukaryota</taxon>
        <taxon>Fungi</taxon>
        <taxon>Dikarya</taxon>
        <taxon>Ascomycota</taxon>
        <taxon>Pezizomycotina</taxon>
        <taxon>Sordariomycetes</taxon>
        <taxon>Hypocreomycetidae</taxon>
        <taxon>Hypocreales</taxon>
        <taxon>Nectriaceae</taxon>
        <taxon>Cylindrodendrum</taxon>
    </lineage>
</organism>
<dbReference type="GO" id="GO:0019878">
    <property type="term" value="P:lysine biosynthetic process via aminoadipic acid"/>
    <property type="evidence" value="ECO:0007669"/>
    <property type="project" value="TreeGrafter"/>
</dbReference>
<sequence>MKVVSAESGNNAKVYSGRQSALIDTFSPRLALVQTAAALAASCGELYAEPYAEADANLIANLGATELAPGEPQEPQESWDGWLWASRRTASPRLCPVHLHGPTLGVWASLRQGDDAPGYRAARAVRASSEGLRPNRSFQGFISLPVVCAMATPIVAADQDTAPVSVWVFEAAQATGTAALESLLTRQPRSGPDFKTLVDQITARRGAFDFMSPYIEKANETSQRNERGHGHHVPVRKALVDLVELLPASSSVGIMTTYMNQLCKATRPLDATWPKTTRVGSLARPSRWMLLASCIVFGCSAASFLRRRQLRDPNQPYIFAVCVAVGAIAGEYTGASADYIMLVHVSWAVCVAMVVSAHDTSPASSATTECALEHALWHALCVMIGHQEGRMWFQVEWVVVESGYRPHRHRDKYGTMLPIMRAARLRPAVRYGRMFHTTSHLLSNADKSQGVSPIDEIKARRAKAGKLVAGVAAASDSDMFKGSTAGKPNAKQWDNHLSHESRVREPCTLKQAARHMKKPGLISLGGGLPSSEVFPFAELEFKVPVSPNFSEKDTAESGQVVKIGKYDVRDRDGTYDLSIALNYGQATGSPQMIRYLTEHTEIVYKPPYADWQICQTIGSTGALEEALRMFCDKDRGDSVLTEAFSFSTALETITPLGVKTFGVEIDEQGLIPEAMDEMLTNWDADARGARKPHLLYTVPSGQNPTGATQGIERRQALYSIAQKHDLYIIEDEPYYFIQMQPYTGGKQPYAPEPESVDDFVSSLLPSYLSLDVDGRVMRMDSFSKVLVPGSRLGWITASAQIIERYVRHAEVASQGPSGFSQLILYKLLDETWGHEGYLRWLMNLRLEYTKKRDAMLDACDEHLPRDLVTWDPPTAGMFMWLQVDYTKHPHAAERSIVDIEQEIFDSCIDGGVLVARGSWFLTEKDKSPPGLFFRATYASATPENMNEAIKRFGQAVKSSFGKQ</sequence>
<dbReference type="Pfam" id="PF00155">
    <property type="entry name" value="Aminotran_1_2"/>
    <property type="match status" value="1"/>
</dbReference>
<dbReference type="GO" id="GO:0008793">
    <property type="term" value="F:aromatic-amino-acid transaminase activity"/>
    <property type="evidence" value="ECO:0007669"/>
    <property type="project" value="TreeGrafter"/>
</dbReference>
<evidence type="ECO:0000256" key="1">
    <source>
        <dbReference type="ARBA" id="ARBA00001933"/>
    </source>
</evidence>
<evidence type="ECO:0000256" key="6">
    <source>
        <dbReference type="ARBA" id="ARBA00022679"/>
    </source>
</evidence>
<dbReference type="GO" id="GO:0030170">
    <property type="term" value="F:pyridoxal phosphate binding"/>
    <property type="evidence" value="ECO:0007669"/>
    <property type="project" value="InterPro"/>
</dbReference>
<accession>A0A9P5H3J4</accession>
<feature type="domain" description="Aminotransferase class I/classII large" evidence="10">
    <location>
        <begin position="615"/>
        <end position="952"/>
    </location>
</feature>
<keyword evidence="5" id="KW-0032">Aminotransferase</keyword>
<comment type="similarity">
    <text evidence="3">Belongs to the class-I pyridoxal-phosphate-dependent aminotransferase family.</text>
</comment>
<gene>
    <name evidence="11" type="ORF">G7Z17_g7096</name>
</gene>
<comment type="subcellular location">
    <subcellularLocation>
        <location evidence="2">Cytoplasm</location>
    </subcellularLocation>
</comment>
<dbReference type="FunFam" id="3.40.640.10:FF:000074">
    <property type="entry name" value="Aromatic amino acid aminotransferase"/>
    <property type="match status" value="1"/>
</dbReference>
<dbReference type="InterPro" id="IPR015421">
    <property type="entry name" value="PyrdxlP-dep_Trfase_major"/>
</dbReference>
<dbReference type="OrthoDB" id="691673at2759"/>
<dbReference type="AlphaFoldDB" id="A0A9P5H3J4"/>
<dbReference type="EMBL" id="JAANBB010000150">
    <property type="protein sequence ID" value="KAF7548373.1"/>
    <property type="molecule type" value="Genomic_DNA"/>
</dbReference>
<evidence type="ECO:0000256" key="4">
    <source>
        <dbReference type="ARBA" id="ARBA00022490"/>
    </source>
</evidence>
<dbReference type="InterPro" id="IPR015424">
    <property type="entry name" value="PyrdxlP-dep_Trfase"/>
</dbReference>
<dbReference type="GO" id="GO:0009074">
    <property type="term" value="P:aromatic amino acid family catabolic process"/>
    <property type="evidence" value="ECO:0007669"/>
    <property type="project" value="TreeGrafter"/>
</dbReference>
<dbReference type="Proteomes" id="UP000722485">
    <property type="component" value="Unassembled WGS sequence"/>
</dbReference>
<dbReference type="SUPFAM" id="SSF53383">
    <property type="entry name" value="PLP-dependent transferases"/>
    <property type="match status" value="1"/>
</dbReference>
<evidence type="ECO:0000256" key="8">
    <source>
        <dbReference type="ARBA" id="ARBA00051993"/>
    </source>
</evidence>
<keyword evidence="4" id="KW-0963">Cytoplasm</keyword>